<feature type="transmembrane region" description="Helical" evidence="1">
    <location>
        <begin position="20"/>
        <end position="40"/>
    </location>
</feature>
<feature type="transmembrane region" description="Helical" evidence="1">
    <location>
        <begin position="52"/>
        <end position="71"/>
    </location>
</feature>
<dbReference type="Proteomes" id="UP000188268">
    <property type="component" value="Unassembled WGS sequence"/>
</dbReference>
<protein>
    <submittedName>
        <fullName evidence="2">Uncharacterized protein</fullName>
    </submittedName>
</protein>
<keyword evidence="1" id="KW-1133">Transmembrane helix</keyword>
<sequence>MEPKKFSSADPSEDSPSLFSISSSGHNLSFLSIFLSFSPLSLSDQRQRQSAGLLHLLASSFLASLVVSVSLPDSQ</sequence>
<keyword evidence="3" id="KW-1185">Reference proteome</keyword>
<comment type="caution">
    <text evidence="2">The sequence shown here is derived from an EMBL/GenBank/DDBJ whole genome shotgun (WGS) entry which is preliminary data.</text>
</comment>
<proteinExistence type="predicted"/>
<name>A0A1R3G8Z0_COCAP</name>
<organism evidence="2 3">
    <name type="scientific">Corchorus capsularis</name>
    <name type="common">Jute</name>
    <dbReference type="NCBI Taxonomy" id="210143"/>
    <lineage>
        <taxon>Eukaryota</taxon>
        <taxon>Viridiplantae</taxon>
        <taxon>Streptophyta</taxon>
        <taxon>Embryophyta</taxon>
        <taxon>Tracheophyta</taxon>
        <taxon>Spermatophyta</taxon>
        <taxon>Magnoliopsida</taxon>
        <taxon>eudicotyledons</taxon>
        <taxon>Gunneridae</taxon>
        <taxon>Pentapetalae</taxon>
        <taxon>rosids</taxon>
        <taxon>malvids</taxon>
        <taxon>Malvales</taxon>
        <taxon>Malvaceae</taxon>
        <taxon>Grewioideae</taxon>
        <taxon>Apeibeae</taxon>
        <taxon>Corchorus</taxon>
    </lineage>
</organism>
<evidence type="ECO:0000313" key="2">
    <source>
        <dbReference type="EMBL" id="OMO54543.1"/>
    </source>
</evidence>
<evidence type="ECO:0000256" key="1">
    <source>
        <dbReference type="SAM" id="Phobius"/>
    </source>
</evidence>
<gene>
    <name evidence="2" type="ORF">CCACVL1_27748</name>
</gene>
<reference evidence="2 3" key="1">
    <citation type="submission" date="2013-09" db="EMBL/GenBank/DDBJ databases">
        <title>Corchorus capsularis genome sequencing.</title>
        <authorList>
            <person name="Alam M."/>
            <person name="Haque M.S."/>
            <person name="Islam M.S."/>
            <person name="Emdad E.M."/>
            <person name="Islam M.M."/>
            <person name="Ahmed B."/>
            <person name="Halim A."/>
            <person name="Hossen Q.M.M."/>
            <person name="Hossain M.Z."/>
            <person name="Ahmed R."/>
            <person name="Khan M.M."/>
            <person name="Islam R."/>
            <person name="Rashid M.M."/>
            <person name="Khan S.A."/>
            <person name="Rahman M.S."/>
            <person name="Alam M."/>
        </authorList>
    </citation>
    <scope>NUCLEOTIDE SEQUENCE [LARGE SCALE GENOMIC DNA]</scope>
    <source>
        <strain evidence="3">cv. CVL-1</strain>
        <tissue evidence="2">Whole seedling</tissue>
    </source>
</reference>
<keyword evidence="1" id="KW-0472">Membrane</keyword>
<dbReference type="EMBL" id="AWWV01014940">
    <property type="protein sequence ID" value="OMO54543.1"/>
    <property type="molecule type" value="Genomic_DNA"/>
</dbReference>
<keyword evidence="1" id="KW-0812">Transmembrane</keyword>
<evidence type="ECO:0000313" key="3">
    <source>
        <dbReference type="Proteomes" id="UP000188268"/>
    </source>
</evidence>
<accession>A0A1R3G8Z0</accession>
<dbReference type="AlphaFoldDB" id="A0A1R3G8Z0"/>
<dbReference type="Gramene" id="OMO54543">
    <property type="protein sequence ID" value="OMO54543"/>
    <property type="gene ID" value="CCACVL1_27748"/>
</dbReference>